<dbReference type="OMA" id="VYIMIDS"/>
<dbReference type="PhylomeDB" id="A0A022RAM5"/>
<evidence type="ECO:0000313" key="2">
    <source>
        <dbReference type="EMBL" id="EYU36788.1"/>
    </source>
</evidence>
<dbReference type="AlphaFoldDB" id="A0A022RAM5"/>
<gene>
    <name evidence="2" type="ORF">MIMGU_mgv1a026139mg</name>
</gene>
<dbReference type="PANTHER" id="PTHR33306:SF29">
    <property type="match status" value="1"/>
</dbReference>
<dbReference type="KEGG" id="egt:105958829"/>
<reference evidence="2 3" key="1">
    <citation type="journal article" date="2013" name="Proc. Natl. Acad. Sci. U.S.A.">
        <title>Fine-scale variation in meiotic recombination in Mimulus inferred from population shotgun sequencing.</title>
        <authorList>
            <person name="Hellsten U."/>
            <person name="Wright K.M."/>
            <person name="Jenkins J."/>
            <person name="Shu S."/>
            <person name="Yuan Y."/>
            <person name="Wessler S.R."/>
            <person name="Schmutz J."/>
            <person name="Willis J.H."/>
            <person name="Rokhsar D.S."/>
        </authorList>
    </citation>
    <scope>NUCLEOTIDE SEQUENCE [LARGE SCALE GENOMIC DNA]</scope>
    <source>
        <strain evidence="3">cv. DUN x IM62</strain>
    </source>
</reference>
<proteinExistence type="predicted"/>
<accession>A0A022RAM5</accession>
<feature type="transmembrane region" description="Helical" evidence="1">
    <location>
        <begin position="20"/>
        <end position="41"/>
    </location>
</feature>
<dbReference type="Proteomes" id="UP000030748">
    <property type="component" value="Unassembled WGS sequence"/>
</dbReference>
<name>A0A022RAM5_ERYGU</name>
<evidence type="ECO:0000256" key="1">
    <source>
        <dbReference type="SAM" id="Phobius"/>
    </source>
</evidence>
<evidence type="ECO:0000313" key="3">
    <source>
        <dbReference type="Proteomes" id="UP000030748"/>
    </source>
</evidence>
<dbReference type="PANTHER" id="PTHR33306">
    <property type="entry name" value="EXPRESSED PROTEIN-RELATED-RELATED"/>
    <property type="match status" value="1"/>
</dbReference>
<dbReference type="OrthoDB" id="1935034at2759"/>
<keyword evidence="1" id="KW-0812">Transmembrane</keyword>
<dbReference type="eggNOG" id="ENOG502S3PR">
    <property type="taxonomic scope" value="Eukaryota"/>
</dbReference>
<keyword evidence="3" id="KW-1185">Reference proteome</keyword>
<keyword evidence="1" id="KW-1133">Transmembrane helix</keyword>
<feature type="transmembrane region" description="Helical" evidence="1">
    <location>
        <begin position="103"/>
        <end position="120"/>
    </location>
</feature>
<organism evidence="2 3">
    <name type="scientific">Erythranthe guttata</name>
    <name type="common">Yellow monkey flower</name>
    <name type="synonym">Mimulus guttatus</name>
    <dbReference type="NCBI Taxonomy" id="4155"/>
    <lineage>
        <taxon>Eukaryota</taxon>
        <taxon>Viridiplantae</taxon>
        <taxon>Streptophyta</taxon>
        <taxon>Embryophyta</taxon>
        <taxon>Tracheophyta</taxon>
        <taxon>Spermatophyta</taxon>
        <taxon>Magnoliopsida</taxon>
        <taxon>eudicotyledons</taxon>
        <taxon>Gunneridae</taxon>
        <taxon>Pentapetalae</taxon>
        <taxon>asterids</taxon>
        <taxon>lamiids</taxon>
        <taxon>Lamiales</taxon>
        <taxon>Phrymaceae</taxon>
        <taxon>Erythranthe</taxon>
    </lineage>
</organism>
<sequence>MGWFVRERKGISWKDQTLESISAPPLPLVVFSVLLIVLLYFETSFEQKERVERNKSGFRFGLLLLPLVVVLAVNMTMLRHKMLRYNFGAPKPVVYEAAEDGTPVARLLLFLLLLILMVHYQSSFHSSWFRLF</sequence>
<feature type="transmembrane region" description="Helical" evidence="1">
    <location>
        <begin position="62"/>
        <end position="83"/>
    </location>
</feature>
<protein>
    <submittedName>
        <fullName evidence="2">Uncharacterized protein</fullName>
    </submittedName>
</protein>
<keyword evidence="1" id="KW-0472">Membrane</keyword>
<dbReference type="EMBL" id="KI630592">
    <property type="protein sequence ID" value="EYU36788.1"/>
    <property type="molecule type" value="Genomic_DNA"/>
</dbReference>